<dbReference type="Pfam" id="PF00797">
    <property type="entry name" value="Acetyltransf_2"/>
    <property type="match status" value="1"/>
</dbReference>
<dbReference type="Gene3D" id="3.30.2140.20">
    <property type="match status" value="1"/>
</dbReference>
<evidence type="ECO:0000256" key="4">
    <source>
        <dbReference type="ARBA" id="ARBA00023315"/>
    </source>
</evidence>
<dbReference type="FunCoup" id="F7GEM4">
    <property type="interactions" value="399"/>
</dbReference>
<reference evidence="6 7" key="1">
    <citation type="journal article" date="2008" name="Nature">
        <title>Genome analysis of the platypus reveals unique signatures of evolution.</title>
        <authorList>
            <person name="Warren W.C."/>
            <person name="Hillier L.W."/>
            <person name="Marshall Graves J.A."/>
            <person name="Birney E."/>
            <person name="Ponting C.P."/>
            <person name="Grutzner F."/>
            <person name="Belov K."/>
            <person name="Miller W."/>
            <person name="Clarke L."/>
            <person name="Chinwalla A.T."/>
            <person name="Yang S.P."/>
            <person name="Heger A."/>
            <person name="Locke D.P."/>
            <person name="Miethke P."/>
            <person name="Waters P.D."/>
            <person name="Veyrunes F."/>
            <person name="Fulton L."/>
            <person name="Fulton B."/>
            <person name="Graves T."/>
            <person name="Wallis J."/>
            <person name="Puente X.S."/>
            <person name="Lopez-Otin C."/>
            <person name="Ordonez G.R."/>
            <person name="Eichler E.E."/>
            <person name="Chen L."/>
            <person name="Cheng Z."/>
            <person name="Deakin J.E."/>
            <person name="Alsop A."/>
            <person name="Thompson K."/>
            <person name="Kirby P."/>
            <person name="Papenfuss A.T."/>
            <person name="Wakefield M.J."/>
            <person name="Olender T."/>
            <person name="Lancet D."/>
            <person name="Huttley G.A."/>
            <person name="Smit A.F."/>
            <person name="Pask A."/>
            <person name="Temple-Smith P."/>
            <person name="Batzer M.A."/>
            <person name="Walker J.A."/>
            <person name="Konkel M.K."/>
            <person name="Harris R.S."/>
            <person name="Whittington C.M."/>
            <person name="Wong E.S."/>
            <person name="Gemmell N.J."/>
            <person name="Buschiazzo E."/>
            <person name="Vargas Jentzsch I.M."/>
            <person name="Merkel A."/>
            <person name="Schmitz J."/>
            <person name="Zemann A."/>
            <person name="Churakov G."/>
            <person name="Kriegs J.O."/>
            <person name="Brosius J."/>
            <person name="Murchison E.P."/>
            <person name="Sachidanandam R."/>
            <person name="Smith C."/>
            <person name="Hannon G.J."/>
            <person name="Tsend-Ayush E."/>
            <person name="McMillan D."/>
            <person name="Attenborough R."/>
            <person name="Rens W."/>
            <person name="Ferguson-Smith M."/>
            <person name="Lefevre C.M."/>
            <person name="Sharp J.A."/>
            <person name="Nicholas K.R."/>
            <person name="Ray D.A."/>
            <person name="Kube M."/>
            <person name="Reinhardt R."/>
            <person name="Pringle T.H."/>
            <person name="Taylor J."/>
            <person name="Jones R.C."/>
            <person name="Nixon B."/>
            <person name="Dacheux J.L."/>
            <person name="Niwa H."/>
            <person name="Sekita Y."/>
            <person name="Huang X."/>
            <person name="Stark A."/>
            <person name="Kheradpour P."/>
            <person name="Kellis M."/>
            <person name="Flicek P."/>
            <person name="Chen Y."/>
            <person name="Webber C."/>
            <person name="Hardison R."/>
            <person name="Nelson J."/>
            <person name="Hallsworth-Pepin K."/>
            <person name="Delehaunty K."/>
            <person name="Markovic C."/>
            <person name="Minx P."/>
            <person name="Feng Y."/>
            <person name="Kremitzki C."/>
            <person name="Mitreva M."/>
            <person name="Glasscock J."/>
            <person name="Wylie T."/>
            <person name="Wohldmann P."/>
            <person name="Thiru P."/>
            <person name="Nhan M.N."/>
            <person name="Pohl C.S."/>
            <person name="Smith S.M."/>
            <person name="Hou S."/>
            <person name="Nefedov M."/>
            <person name="de Jong P.J."/>
            <person name="Renfree M.B."/>
            <person name="Mardis E.R."/>
            <person name="Wilson R.K."/>
        </authorList>
    </citation>
    <scope>NUCLEOTIDE SEQUENCE [LARGE SCALE GENOMIC DNA]</scope>
    <source>
        <strain evidence="6 7">Glennie</strain>
    </source>
</reference>
<keyword evidence="3 5" id="KW-0808">Transferase</keyword>
<dbReference type="OrthoDB" id="10260017at2759"/>
<dbReference type="SUPFAM" id="SSF54001">
    <property type="entry name" value="Cysteine proteinases"/>
    <property type="match status" value="1"/>
</dbReference>
<dbReference type="Bgee" id="ENSOANG00000011333">
    <property type="expression patterns" value="Expressed in adult mammalian kidney"/>
</dbReference>
<dbReference type="OMA" id="HCGQAME"/>
<dbReference type="InterPro" id="IPR001447">
    <property type="entry name" value="Arylamine_N-AcTrfase"/>
</dbReference>
<organism evidence="6 7">
    <name type="scientific">Ornithorhynchus anatinus</name>
    <name type="common">Duckbill platypus</name>
    <dbReference type="NCBI Taxonomy" id="9258"/>
    <lineage>
        <taxon>Eukaryota</taxon>
        <taxon>Metazoa</taxon>
        <taxon>Chordata</taxon>
        <taxon>Craniata</taxon>
        <taxon>Vertebrata</taxon>
        <taxon>Euteleostomi</taxon>
        <taxon>Mammalia</taxon>
        <taxon>Monotremata</taxon>
        <taxon>Ornithorhynchidae</taxon>
        <taxon>Ornithorhynchus</taxon>
    </lineage>
</organism>
<evidence type="ECO:0000313" key="7">
    <source>
        <dbReference type="Proteomes" id="UP000002279"/>
    </source>
</evidence>
<dbReference type="FunFam" id="3.30.2140.20:FF:000001">
    <property type="entry name" value="Arylamine N-acetyltransferase 1"/>
    <property type="match status" value="1"/>
</dbReference>
<dbReference type="RefSeq" id="XP_007669835.1">
    <property type="nucleotide sequence ID" value="XM_007671645.2"/>
</dbReference>
<dbReference type="RefSeq" id="XP_028930234.1">
    <property type="nucleotide sequence ID" value="XM_029074401.1"/>
</dbReference>
<comment type="similarity">
    <text evidence="1 5">Belongs to the arylamine N-acetyltransferase family.</text>
</comment>
<dbReference type="eggNOG" id="ENOG502RD0D">
    <property type="taxonomic scope" value="Eukaryota"/>
</dbReference>
<keyword evidence="7" id="KW-1185">Reference proteome</keyword>
<dbReference type="RefSeq" id="XP_028930235.1">
    <property type="nucleotide sequence ID" value="XM_029074402.1"/>
</dbReference>
<accession>F7GEM4</accession>
<dbReference type="GeneID" id="100077007"/>
<dbReference type="InterPro" id="IPR038765">
    <property type="entry name" value="Papain-like_cys_pep_sf"/>
</dbReference>
<dbReference type="PANTHER" id="PTHR11786">
    <property type="entry name" value="N-HYDROXYARYLAMINE O-ACETYLTRANSFERASE"/>
    <property type="match status" value="1"/>
</dbReference>
<dbReference type="RefSeq" id="XP_001508302.1">
    <property type="nucleotide sequence ID" value="XM_001508252.3"/>
</dbReference>
<dbReference type="AlphaFoldDB" id="F7GEM4"/>
<dbReference type="Ensembl" id="ENSOANT00000017962.2">
    <property type="protein sequence ID" value="ENSOANP00000017959.1"/>
    <property type="gene ID" value="ENSOANG00000011333.2"/>
</dbReference>
<dbReference type="HOGENOM" id="CLU_049918_3_0_1"/>
<protein>
    <recommendedName>
        <fullName evidence="2">arylamine N-acetyltransferase</fullName>
        <ecNumber evidence="2">2.3.1.5</ecNumber>
    </recommendedName>
</protein>
<name>F7GEM4_ORNAN</name>
<evidence type="ECO:0000256" key="3">
    <source>
        <dbReference type="ARBA" id="ARBA00022679"/>
    </source>
</evidence>
<dbReference type="PANTHER" id="PTHR11786:SF8">
    <property type="entry name" value="ARYLAMINE N-ACETYLTRANSFERASE 1"/>
    <property type="match status" value="1"/>
</dbReference>
<evidence type="ECO:0000256" key="2">
    <source>
        <dbReference type="ARBA" id="ARBA00012701"/>
    </source>
</evidence>
<evidence type="ECO:0000256" key="1">
    <source>
        <dbReference type="ARBA" id="ARBA00006547"/>
    </source>
</evidence>
<dbReference type="GeneTree" id="ENSGT00390000012054"/>
<reference evidence="6" key="3">
    <citation type="submission" date="2025-09" db="UniProtKB">
        <authorList>
            <consortium name="Ensembl"/>
        </authorList>
    </citation>
    <scope>IDENTIFICATION</scope>
    <source>
        <strain evidence="6">Glennie</strain>
    </source>
</reference>
<dbReference type="KEGG" id="oaa:100077007"/>
<evidence type="ECO:0000256" key="5">
    <source>
        <dbReference type="RuleBase" id="RU003452"/>
    </source>
</evidence>
<dbReference type="PRINTS" id="PR01543">
    <property type="entry name" value="ANATRNSFRASE"/>
</dbReference>
<dbReference type="EC" id="2.3.1.5" evidence="2"/>
<keyword evidence="4 5" id="KW-0012">Acyltransferase</keyword>
<sequence>MDIEDYFSRIGYKGLRGKPDMETLTAILQLQIRAVPFENLSIHCGEAIELNLEAIYHKIVRKNRGGWCMELNQLLFWALTTIGYEVAMLAAKVYSVPEERYCEKASHLLLLVTVEGKAYIVDSGFGIAFYQMWQPIELVSGKDQPQSPGIFRLTEDNGTWHFGKVNRKSSSTRQMLSILGKRDYRKIYSFTLEPHTIEDFCYVNKYLQTAPESVFTQNSICCLRTLEGSSTLIGWTLITVTFDYKDDTDLMTSMTVKDEDIGKILREKFNIVLERKFVPCSSKAMTFSD</sequence>
<dbReference type="InterPro" id="IPR053710">
    <property type="entry name" value="Arylamine_NAT_domain_sf"/>
</dbReference>
<dbReference type="GO" id="GO:0004060">
    <property type="term" value="F:arylamine N-acetyltransferase activity"/>
    <property type="evidence" value="ECO:0000318"/>
    <property type="project" value="GO_Central"/>
</dbReference>
<dbReference type="InParanoid" id="F7GEM4"/>
<reference evidence="6" key="2">
    <citation type="submission" date="2025-08" db="UniProtKB">
        <authorList>
            <consortium name="Ensembl"/>
        </authorList>
    </citation>
    <scope>IDENTIFICATION</scope>
    <source>
        <strain evidence="6">Glennie</strain>
    </source>
</reference>
<gene>
    <name evidence="6" type="primary">LOC100077007</name>
</gene>
<evidence type="ECO:0000313" key="6">
    <source>
        <dbReference type="Ensembl" id="ENSOANP00000017959.1"/>
    </source>
</evidence>
<dbReference type="Proteomes" id="UP000002279">
    <property type="component" value="Chromosome 11"/>
</dbReference>
<proteinExistence type="inferred from homology"/>
<dbReference type="STRING" id="9258.ENSOANP00000017959"/>